<sequence length="869" mass="97575">MPADIQQLRSNDWRNEFAAGDFRRGQDDAAAGHSQLERLHDNRLQASCLDSAGQRYQQRITLSPYGRQWRVNGRCTCPVAHNCRHVAAALLTLEQLQHSGADLSAIRSSPPSAQSRADIAPQPILSLGSLSRVHFDARKGRMLEQTQHRAALAFSYAGKRVHGKQPDSVRLRDDQGLWVIQRQAAAEARCRQQLLDAGLQLALRRSDALPESAGEAFELPSDAAWIDFVSQQLPVLAEQGWQIEPRNDFQFNLAAVDRWYAQVNESPAQDWFELELGIEIDGQPHSLLPILLQAIRRSPWLLNPQAMALRDDDEVFLAQLPGQSRRIAIPFARLRPLLASLGELYQDSPDDWPSCLRLARADAPRLLPLSQAAGLHWQGGEQLRELAQRLQHSPQAREPEGLQAQLRPYQREGLAWLQTLGELGLGGILADDMGLGKTLQTLAYLLGEQQAGRLQQPALLVMPTSLLANWQDEAARFTPSLRVLALQGSQRQRHFATLADYQVILTTYALLPRDCPALARQAFSVVICDEAQYLKNPRNKAYQALSQLTCRQRLCLTGTPLENHLGELWALFNLLMPGWLGDSRQFTRHYRQPIESQPDSPRLTQLRQRIRPFLLRRRKEDVARELPAKTEITHWVSLSPAQRDRYETLRLALDHKVRAEIQRQGLARSQIVILEALLRLRQCCCDLRLLDGPTSSGEPSAKLTALLDMLDELLAEGRRVLVFSQFTGMLALIEQALQARGIRYGLLTGGTTDRRTPVAQFQAGAFPVFLISLKAGGTGLNLTAADTVIHFDPWWNPAAEAQASDRAYRIGQDKPVFVYRLISRGSVEEKIQQLQQRKAQLAHSLLDQNQASGWQLDEQALAELFAPLH</sequence>
<dbReference type="PROSITE" id="PS50966">
    <property type="entry name" value="ZF_SWIM"/>
    <property type="match status" value="1"/>
</dbReference>
<dbReference type="SMART" id="SM00487">
    <property type="entry name" value="DEXDc"/>
    <property type="match status" value="1"/>
</dbReference>
<dbReference type="CDD" id="cd18793">
    <property type="entry name" value="SF2_C_SNF"/>
    <property type="match status" value="1"/>
</dbReference>
<reference evidence="9" key="1">
    <citation type="submission" date="2017-12" db="EMBL/GenBank/DDBJ databases">
        <authorList>
            <person name="Yu X.-Y."/>
        </authorList>
    </citation>
    <scope>NUCLEOTIDE SEQUENCE [LARGE SCALE GENOMIC DNA]</scope>
    <source>
        <strain evidence="9">ZYSR67-Z</strain>
    </source>
</reference>
<dbReference type="InterPro" id="IPR027417">
    <property type="entry name" value="P-loop_NTPase"/>
</dbReference>
<dbReference type="GO" id="GO:0005524">
    <property type="term" value="F:ATP binding"/>
    <property type="evidence" value="ECO:0007669"/>
    <property type="project" value="InterPro"/>
</dbReference>
<dbReference type="InterPro" id="IPR038718">
    <property type="entry name" value="SNF2-like_sf"/>
</dbReference>
<dbReference type="InterPro" id="IPR007527">
    <property type="entry name" value="Znf_SWIM"/>
</dbReference>
<evidence type="ECO:0000259" key="6">
    <source>
        <dbReference type="PROSITE" id="PS51192"/>
    </source>
</evidence>
<keyword evidence="2 8" id="KW-0347">Helicase</keyword>
<evidence type="ECO:0000256" key="4">
    <source>
        <dbReference type="SAM" id="Coils"/>
    </source>
</evidence>
<dbReference type="GO" id="GO:0004386">
    <property type="term" value="F:helicase activity"/>
    <property type="evidence" value="ECO:0007669"/>
    <property type="project" value="UniProtKB-KW"/>
</dbReference>
<dbReference type="Pfam" id="PF00176">
    <property type="entry name" value="SNF2-rel_dom"/>
    <property type="match status" value="1"/>
</dbReference>
<keyword evidence="1" id="KW-0378">Hydrolase</keyword>
<evidence type="ECO:0000259" key="7">
    <source>
        <dbReference type="PROSITE" id="PS51194"/>
    </source>
</evidence>
<dbReference type="InterPro" id="IPR049730">
    <property type="entry name" value="SNF2/RAD54-like_C"/>
</dbReference>
<dbReference type="Gene3D" id="3.40.50.10810">
    <property type="entry name" value="Tandem AAA-ATPase domain"/>
    <property type="match status" value="1"/>
</dbReference>
<keyword evidence="2 8" id="KW-0547">Nucleotide-binding</keyword>
<evidence type="ECO:0000313" key="9">
    <source>
        <dbReference type="Proteomes" id="UP000242861"/>
    </source>
</evidence>
<dbReference type="EMBL" id="PIYS01000006">
    <property type="protein sequence ID" value="PKF71856.1"/>
    <property type="molecule type" value="Genomic_DNA"/>
</dbReference>
<dbReference type="SUPFAM" id="SSF52540">
    <property type="entry name" value="P-loop containing nucleoside triphosphate hydrolases"/>
    <property type="match status" value="2"/>
</dbReference>
<keyword evidence="3" id="KW-0862">Zinc</keyword>
<keyword evidence="3" id="KW-0479">Metal-binding</keyword>
<dbReference type="InterPro" id="IPR000330">
    <property type="entry name" value="SNF2_N"/>
</dbReference>
<accession>A0A2I0CRR1</accession>
<organism evidence="8 9">
    <name type="scientific">Pseudomonas fluvialis</name>
    <dbReference type="NCBI Taxonomy" id="1793966"/>
    <lineage>
        <taxon>Bacteria</taxon>
        <taxon>Pseudomonadati</taxon>
        <taxon>Pseudomonadota</taxon>
        <taxon>Gammaproteobacteria</taxon>
        <taxon>Pseudomonadales</taxon>
        <taxon>Pseudomonadaceae</taxon>
        <taxon>Pseudomonas</taxon>
    </lineage>
</organism>
<dbReference type="GO" id="GO:0008270">
    <property type="term" value="F:zinc ion binding"/>
    <property type="evidence" value="ECO:0007669"/>
    <property type="project" value="UniProtKB-KW"/>
</dbReference>
<dbReference type="RefSeq" id="WP_101193021.1">
    <property type="nucleotide sequence ID" value="NZ_PIYS01000006.1"/>
</dbReference>
<evidence type="ECO:0000256" key="1">
    <source>
        <dbReference type="ARBA" id="ARBA00022801"/>
    </source>
</evidence>
<dbReference type="GO" id="GO:0016787">
    <property type="term" value="F:hydrolase activity"/>
    <property type="evidence" value="ECO:0007669"/>
    <property type="project" value="UniProtKB-KW"/>
</dbReference>
<keyword evidence="3" id="KW-0863">Zinc-finger</keyword>
<name>A0A2I0CRR1_9PSED</name>
<comment type="caution">
    <text evidence="8">The sequence shown here is derived from an EMBL/GenBank/DDBJ whole genome shotgun (WGS) entry which is preliminary data.</text>
</comment>
<dbReference type="InterPro" id="IPR014001">
    <property type="entry name" value="Helicase_ATP-bd"/>
</dbReference>
<evidence type="ECO:0000313" key="8">
    <source>
        <dbReference type="EMBL" id="PKF71856.1"/>
    </source>
</evidence>
<feature type="domain" description="SWIM-type" evidence="5">
    <location>
        <begin position="60"/>
        <end position="94"/>
    </location>
</feature>
<feature type="coiled-coil region" evidence="4">
    <location>
        <begin position="824"/>
        <end position="851"/>
    </location>
</feature>
<dbReference type="SMART" id="SM00490">
    <property type="entry name" value="HELICc"/>
    <property type="match status" value="1"/>
</dbReference>
<gene>
    <name evidence="8" type="ORF">CW360_05505</name>
</gene>
<dbReference type="PROSITE" id="PS51194">
    <property type="entry name" value="HELICASE_CTER"/>
    <property type="match status" value="1"/>
</dbReference>
<keyword evidence="4" id="KW-0175">Coiled coil</keyword>
<evidence type="ECO:0000256" key="2">
    <source>
        <dbReference type="ARBA" id="ARBA00022806"/>
    </source>
</evidence>
<dbReference type="Gene3D" id="3.40.50.300">
    <property type="entry name" value="P-loop containing nucleotide triphosphate hydrolases"/>
    <property type="match status" value="1"/>
</dbReference>
<dbReference type="InterPro" id="IPR001650">
    <property type="entry name" value="Helicase_C-like"/>
</dbReference>
<dbReference type="Proteomes" id="UP000242861">
    <property type="component" value="Unassembled WGS sequence"/>
</dbReference>
<protein>
    <submittedName>
        <fullName evidence="8">Helicase</fullName>
    </submittedName>
</protein>
<feature type="domain" description="Helicase C-terminal" evidence="7">
    <location>
        <begin position="702"/>
        <end position="862"/>
    </location>
</feature>
<keyword evidence="2 8" id="KW-0067">ATP-binding</keyword>
<evidence type="ECO:0000259" key="5">
    <source>
        <dbReference type="PROSITE" id="PS50966"/>
    </source>
</evidence>
<dbReference type="PROSITE" id="PS51192">
    <property type="entry name" value="HELICASE_ATP_BIND_1"/>
    <property type="match status" value="1"/>
</dbReference>
<dbReference type="Pfam" id="PF00271">
    <property type="entry name" value="Helicase_C"/>
    <property type="match status" value="1"/>
</dbReference>
<dbReference type="AlphaFoldDB" id="A0A2I0CRR1"/>
<evidence type="ECO:0000256" key="3">
    <source>
        <dbReference type="PROSITE-ProRule" id="PRU00325"/>
    </source>
</evidence>
<dbReference type="PANTHER" id="PTHR10799">
    <property type="entry name" value="SNF2/RAD54 HELICASE FAMILY"/>
    <property type="match status" value="1"/>
</dbReference>
<feature type="domain" description="Helicase ATP-binding" evidence="6">
    <location>
        <begin position="418"/>
        <end position="578"/>
    </location>
</feature>
<proteinExistence type="predicted"/>